<sequence>MARMRPADCMWVGLAAYVVGCNVCACARGTEMLSEAADRYLAGNRWVTELVMLSVYAHVSNRVPDRYDPIHWGFLGVKRLVTHVKPRSTR</sequence>
<name>A0A482J6P8_9CAUD</name>
<dbReference type="GeneID" id="63743019"/>
<dbReference type="InterPro" id="IPR055850">
    <property type="entry name" value="DUF7427"/>
</dbReference>
<dbReference type="Proteomes" id="UP000294565">
    <property type="component" value="Segment"/>
</dbReference>
<keyword evidence="2" id="KW-1185">Reference proteome</keyword>
<reference evidence="1 2" key="1">
    <citation type="submission" date="2019-02" db="EMBL/GenBank/DDBJ databases">
        <authorList>
            <person name="Kanzanas C."/>
            <person name="Smith M.A."/>
            <person name="Zack K.M."/>
            <person name="Garlena R.A."/>
            <person name="Russell D.A."/>
            <person name="Pope W.H."/>
            <person name="Jacobs-Sera D."/>
            <person name="Hatfull G.F."/>
        </authorList>
    </citation>
    <scope>NUCLEOTIDE SEQUENCE [LARGE SCALE GENOMIC DNA]</scope>
</reference>
<proteinExistence type="predicted"/>
<organism evidence="1 2">
    <name type="scientific">Mycobacterium phage Typha</name>
    <dbReference type="NCBI Taxonomy" id="2517971"/>
    <lineage>
        <taxon>Viruses</taxon>
        <taxon>Duplodnaviria</taxon>
        <taxon>Heunggongvirae</taxon>
        <taxon>Uroviricota</taxon>
        <taxon>Caudoviricetes</taxon>
        <taxon>Typhavirus</taxon>
        <taxon>Typhavirus typha</taxon>
    </lineage>
</organism>
<dbReference type="EMBL" id="MK494099">
    <property type="protein sequence ID" value="QBP29687.1"/>
    <property type="molecule type" value="Genomic_DNA"/>
</dbReference>
<dbReference type="RefSeq" id="YP_010049699.1">
    <property type="nucleotide sequence ID" value="NC_054393.1"/>
</dbReference>
<protein>
    <submittedName>
        <fullName evidence="1">Uncharacterized protein</fullName>
    </submittedName>
</protein>
<gene>
    <name evidence="1" type="primary">30</name>
    <name evidence="1" type="ORF">SEA_TYPHA_30</name>
</gene>
<accession>A0A482J6P8</accession>
<evidence type="ECO:0000313" key="1">
    <source>
        <dbReference type="EMBL" id="QBP29687.1"/>
    </source>
</evidence>
<evidence type="ECO:0000313" key="2">
    <source>
        <dbReference type="Proteomes" id="UP000294565"/>
    </source>
</evidence>
<dbReference type="Pfam" id="PF24202">
    <property type="entry name" value="DUF7427"/>
    <property type="match status" value="1"/>
</dbReference>
<dbReference type="KEGG" id="vg:63743019"/>